<dbReference type="RefSeq" id="WP_048361104.1">
    <property type="nucleotide sequence ID" value="NZ_FNUD01000002.1"/>
</dbReference>
<comment type="caution">
    <text evidence="2">The sequence shown here is derived from an EMBL/GenBank/DDBJ whole genome shotgun (WGS) entry which is preliminary data.</text>
</comment>
<dbReference type="NCBIfam" id="NF047646">
    <property type="entry name" value="REP_Tyr_transpos"/>
    <property type="match status" value="1"/>
</dbReference>
<dbReference type="InterPro" id="IPR002686">
    <property type="entry name" value="Transposase_17"/>
</dbReference>
<accession>A0A0J6G801</accession>
<evidence type="ECO:0000259" key="1">
    <source>
        <dbReference type="SMART" id="SM01321"/>
    </source>
</evidence>
<keyword evidence="3" id="KW-1185">Reference proteome</keyword>
<evidence type="ECO:0000313" key="2">
    <source>
        <dbReference type="EMBL" id="SEE57145.1"/>
    </source>
</evidence>
<dbReference type="AlphaFoldDB" id="A0A0J6G801"/>
<dbReference type="PANTHER" id="PTHR36966">
    <property type="entry name" value="REP-ASSOCIATED TYROSINE TRANSPOSASE"/>
    <property type="match status" value="1"/>
</dbReference>
<dbReference type="Proteomes" id="UP000183613">
    <property type="component" value="Unassembled WGS sequence"/>
</dbReference>
<dbReference type="Pfam" id="PF01797">
    <property type="entry name" value="Y1_Tnp"/>
    <property type="match status" value="1"/>
</dbReference>
<sequence>MPRIHNGNQLLKGRHSEPGRIYLLTTVTEQRRPIFRDFYLGRLLVNQLRQAHDEGIVHSIAWVVMPDHCHWLIELRRKTLGELMCRIKSRSSVAVNQTAQSRARLWQKGYHDRALRREEDLKATARYIIKNPIRAQLTTRIGDYPLWDACWV</sequence>
<dbReference type="PATRIC" id="fig|882211.3.peg.3419"/>
<organism evidence="2 3">
    <name type="scientific">Pseudomonas deceptionensis</name>
    <dbReference type="NCBI Taxonomy" id="882211"/>
    <lineage>
        <taxon>Bacteria</taxon>
        <taxon>Pseudomonadati</taxon>
        <taxon>Pseudomonadota</taxon>
        <taxon>Gammaproteobacteria</taxon>
        <taxon>Pseudomonadales</taxon>
        <taxon>Pseudomonadaceae</taxon>
        <taxon>Pseudomonas</taxon>
    </lineage>
</organism>
<dbReference type="SMART" id="SM01321">
    <property type="entry name" value="Y1_Tnp"/>
    <property type="match status" value="1"/>
</dbReference>
<evidence type="ECO:0000313" key="3">
    <source>
        <dbReference type="Proteomes" id="UP000183613"/>
    </source>
</evidence>
<dbReference type="GO" id="GO:0043565">
    <property type="term" value="F:sequence-specific DNA binding"/>
    <property type="evidence" value="ECO:0007669"/>
    <property type="project" value="TreeGrafter"/>
</dbReference>
<dbReference type="InterPro" id="IPR052715">
    <property type="entry name" value="RAYT_transposase"/>
</dbReference>
<proteinExistence type="predicted"/>
<reference evidence="2" key="1">
    <citation type="submission" date="2016-10" db="EMBL/GenBank/DDBJ databases">
        <authorList>
            <person name="Varghese N."/>
            <person name="Submissions S."/>
        </authorList>
    </citation>
    <scope>NUCLEOTIDE SEQUENCE [LARGE SCALE GENOMIC DNA]</scope>
    <source>
        <strain evidence="2">LMG 25555</strain>
    </source>
</reference>
<gene>
    <name evidence="2" type="ORF">SAMN04489800_1277</name>
</gene>
<dbReference type="PANTHER" id="PTHR36966:SF1">
    <property type="entry name" value="REP-ASSOCIATED TYROSINE TRANSPOSASE"/>
    <property type="match status" value="1"/>
</dbReference>
<name>A0A0J6G801_PSEDM</name>
<feature type="domain" description="Transposase IS200-like" evidence="1">
    <location>
        <begin position="17"/>
        <end position="131"/>
    </location>
</feature>
<dbReference type="InterPro" id="IPR036515">
    <property type="entry name" value="Transposase_17_sf"/>
</dbReference>
<dbReference type="GO" id="GO:0004803">
    <property type="term" value="F:transposase activity"/>
    <property type="evidence" value="ECO:0007669"/>
    <property type="project" value="InterPro"/>
</dbReference>
<dbReference type="OrthoDB" id="9791101at2"/>
<dbReference type="GO" id="GO:0006313">
    <property type="term" value="P:DNA transposition"/>
    <property type="evidence" value="ECO:0007669"/>
    <property type="project" value="InterPro"/>
</dbReference>
<dbReference type="Gene3D" id="3.30.70.1290">
    <property type="entry name" value="Transposase IS200-like"/>
    <property type="match status" value="1"/>
</dbReference>
<dbReference type="SUPFAM" id="SSF143422">
    <property type="entry name" value="Transposase IS200-like"/>
    <property type="match status" value="1"/>
</dbReference>
<protein>
    <submittedName>
        <fullName evidence="2">REP element-mobilizing transposase RayT</fullName>
    </submittedName>
</protein>
<dbReference type="EMBL" id="FNUD01000002">
    <property type="protein sequence ID" value="SEE57145.1"/>
    <property type="molecule type" value="Genomic_DNA"/>
</dbReference>